<dbReference type="STRING" id="632773.BBEV_3166"/>
<sequence>MIVRKARISDARGIAKVHVDSWLSTYRGIIPDQYLDQLTYENRERLWERNIPEGIVFVAEVEGEIVGFSSGSEERSGNYEGFNGELSAVYLLEAHQGKGIGSLLVEAIVNELLAMNIRSMVVLVLKDNPSRFFYEALGGTIIDTLEIEIAGKNLSELVYGWEDIREILKKKHS</sequence>
<protein>
    <recommendedName>
        <fullName evidence="1">N-acetyltransferase domain-containing protein</fullName>
    </recommendedName>
</protein>
<reference evidence="2 3" key="1">
    <citation type="submission" date="2015-08" db="EMBL/GenBank/DDBJ databases">
        <title>The complete genome sequence of Bacillus beveridgei MLTeJB.</title>
        <authorList>
            <person name="Hanson T.E."/>
            <person name="Mesa C."/>
            <person name="Basesman S.M."/>
            <person name="Oremland R.S."/>
        </authorList>
    </citation>
    <scope>NUCLEOTIDE SEQUENCE [LARGE SCALE GENOMIC DNA]</scope>
    <source>
        <strain evidence="2 3">MLTeJB</strain>
    </source>
</reference>
<evidence type="ECO:0000259" key="1">
    <source>
        <dbReference type="PROSITE" id="PS51186"/>
    </source>
</evidence>
<dbReference type="GO" id="GO:0016747">
    <property type="term" value="F:acyltransferase activity, transferring groups other than amino-acyl groups"/>
    <property type="evidence" value="ECO:0007669"/>
    <property type="project" value="InterPro"/>
</dbReference>
<evidence type="ECO:0000313" key="2">
    <source>
        <dbReference type="EMBL" id="AOM84482.1"/>
    </source>
</evidence>
<dbReference type="OrthoDB" id="5292888at2"/>
<name>A0A1D7QZQ3_9BACI</name>
<keyword evidence="3" id="KW-1185">Reference proteome</keyword>
<dbReference type="PATRIC" id="fig|632773.3.peg.3318"/>
<dbReference type="InterPro" id="IPR016181">
    <property type="entry name" value="Acyl_CoA_acyltransferase"/>
</dbReference>
<dbReference type="RefSeq" id="WP_069366360.1">
    <property type="nucleotide sequence ID" value="NZ_CP012502.1"/>
</dbReference>
<dbReference type="InterPro" id="IPR000182">
    <property type="entry name" value="GNAT_dom"/>
</dbReference>
<dbReference type="Pfam" id="PF00583">
    <property type="entry name" value="Acetyltransf_1"/>
    <property type="match status" value="1"/>
</dbReference>
<organism evidence="2 3">
    <name type="scientific">Salisediminibacterium beveridgei</name>
    <dbReference type="NCBI Taxonomy" id="632773"/>
    <lineage>
        <taxon>Bacteria</taxon>
        <taxon>Bacillati</taxon>
        <taxon>Bacillota</taxon>
        <taxon>Bacilli</taxon>
        <taxon>Bacillales</taxon>
        <taxon>Bacillaceae</taxon>
        <taxon>Salisediminibacterium</taxon>
    </lineage>
</organism>
<dbReference type="EMBL" id="CP012502">
    <property type="protein sequence ID" value="AOM84482.1"/>
    <property type="molecule type" value="Genomic_DNA"/>
</dbReference>
<dbReference type="KEGG" id="bbev:BBEV_3166"/>
<accession>A0A1D7QZQ3</accession>
<dbReference type="PROSITE" id="PS51186">
    <property type="entry name" value="GNAT"/>
    <property type="match status" value="1"/>
</dbReference>
<dbReference type="CDD" id="cd04301">
    <property type="entry name" value="NAT_SF"/>
    <property type="match status" value="1"/>
</dbReference>
<dbReference type="SUPFAM" id="SSF55729">
    <property type="entry name" value="Acyl-CoA N-acyltransferases (Nat)"/>
    <property type="match status" value="1"/>
</dbReference>
<proteinExistence type="predicted"/>
<evidence type="ECO:0000313" key="3">
    <source>
        <dbReference type="Proteomes" id="UP000094463"/>
    </source>
</evidence>
<feature type="domain" description="N-acetyltransferase" evidence="1">
    <location>
        <begin position="1"/>
        <end position="164"/>
    </location>
</feature>
<dbReference type="AlphaFoldDB" id="A0A1D7QZQ3"/>
<gene>
    <name evidence="2" type="ORF">BBEV_3166</name>
</gene>
<dbReference type="Proteomes" id="UP000094463">
    <property type="component" value="Chromosome"/>
</dbReference>
<dbReference type="Gene3D" id="3.40.630.30">
    <property type="match status" value="1"/>
</dbReference>